<dbReference type="Gene3D" id="3.30.420.10">
    <property type="entry name" value="Ribonuclease H-like superfamily/Ribonuclease H"/>
    <property type="match status" value="1"/>
</dbReference>
<proteinExistence type="predicted"/>
<dbReference type="PROSITE" id="PS50822">
    <property type="entry name" value="PIWI"/>
    <property type="match status" value="1"/>
</dbReference>
<dbReference type="InterPro" id="IPR036397">
    <property type="entry name" value="RNaseH_sf"/>
</dbReference>
<dbReference type="PANTHER" id="PTHR22891">
    <property type="entry name" value="EUKARYOTIC TRANSLATION INITIATION FACTOR 2C"/>
    <property type="match status" value="1"/>
</dbReference>
<dbReference type="InterPro" id="IPR036085">
    <property type="entry name" value="PAZ_dom_sf"/>
</dbReference>
<reference evidence="3" key="1">
    <citation type="journal article" date="2013" name="Genetics">
        <title>The draft genome and transcriptome of Panagrellus redivivus are shaped by the harsh demands of a free-living lifestyle.</title>
        <authorList>
            <person name="Srinivasan J."/>
            <person name="Dillman A.R."/>
            <person name="Macchietto M.G."/>
            <person name="Heikkinen L."/>
            <person name="Lakso M."/>
            <person name="Fracchia K.M."/>
            <person name="Antoshechkin I."/>
            <person name="Mortazavi A."/>
            <person name="Wong G."/>
            <person name="Sternberg P.W."/>
        </authorList>
    </citation>
    <scope>NUCLEOTIDE SEQUENCE [LARGE SCALE GENOMIC DNA]</scope>
    <source>
        <strain evidence="3">MT8872</strain>
    </source>
</reference>
<evidence type="ECO:0000313" key="3">
    <source>
        <dbReference type="Proteomes" id="UP000492821"/>
    </source>
</evidence>
<name>A0A7E4UMP6_PANRE</name>
<sequence>MSYRGNRGGGGNDRGGRGGFRGGSDRGGRGGGGGGYRGGSDRGGYHPGGGDRGGRGRGGGFKGPPPPPATLHGEGAVFPLSIKPGSKAYRYDVTIIFFTKDRSGDSLQVNLTDKKRDNRMREVCYQIVTVAFEETNHFGIPNLEFVYDNQNTLYAPKRFTAVDYDVTKEQLPSNIRSYITGEGSLKVTISPNAELPEVDLSDLEQYKARQLLLTEDQRVRQALEMILSQSALNAGKYNFVGDGQLFRIQSDPIERGLCTRNGVHKGVRIIDIDGKIAPALVIDIKRSPFYETGNLLQQVQKFVRNPNDRREWNEAETFFKGVKVYPTYARHRIIKFHAFTSKNVADIKVDLSETDDKGNVIKKEVVTLEQFYRTKKKVVLDRTDVPAMIAANGLGEFPLDVLEILPDQHVNLEHVPDFLRNEVHKRNTVVAADRYKAILEEMKGLDIQGSVTSAFGISFLAVADRKITVLKFDRPPKPTILVGGNAKVTPDSDGRFNLGQAKYLVPATIGRWAVVYPAQGTRMEVINGFAAMFQREAENRGVRFLEKPKFLEFGTDQPFAKWEGLFKMLKEKGASFVLMVDPKTPRAANSHGFLKLFESLFKLLTQQVAYQTACKVFEQNQRVTLGNILHKTNVKNGGINYKPLFDSAGQGLDINSGKVLVIAYDVSHPGGVDPESIDPQKPPRNDKDKDETPSVVGLVANIAKDPASFVGDYFYQQSRREAVDGAELRIYVKRYLQQLKTNRPGKPLPATVVVLRDGVSEGQFRMVFEDELPKIRDGCSDFQKDYNPKFIFALATKRHHKRFFEGAGTGTIANPAAGSFVADKVVRPDCVEFYMACHKAIKGTAKFVQVSVILNEPKATNDELKSFLHSLSYGHQIVTSPVSLPTPVYQADDLATRGREIFNICKKYAPFRIPRAKDGTINYVELSHMLNYSSSDLANKRFNA</sequence>
<feature type="region of interest" description="Disordered" evidence="1">
    <location>
        <begin position="671"/>
        <end position="692"/>
    </location>
</feature>
<dbReference type="SUPFAM" id="SSF53098">
    <property type="entry name" value="Ribonuclease H-like"/>
    <property type="match status" value="1"/>
</dbReference>
<feature type="compositionally biased region" description="Gly residues" evidence="1">
    <location>
        <begin position="29"/>
        <end position="38"/>
    </location>
</feature>
<dbReference type="SMART" id="SM00950">
    <property type="entry name" value="Piwi"/>
    <property type="match status" value="1"/>
</dbReference>
<evidence type="ECO:0000313" key="4">
    <source>
        <dbReference type="WBParaSite" id="Pan_g10279.t1"/>
    </source>
</evidence>
<feature type="compositionally biased region" description="Basic and acidic residues" evidence="1">
    <location>
        <begin position="681"/>
        <end position="692"/>
    </location>
</feature>
<protein>
    <submittedName>
        <fullName evidence="4">Piwi domain-containing protein</fullName>
    </submittedName>
</protein>
<organism evidence="3 4">
    <name type="scientific">Panagrellus redivivus</name>
    <name type="common">Microworm</name>
    <dbReference type="NCBI Taxonomy" id="6233"/>
    <lineage>
        <taxon>Eukaryota</taxon>
        <taxon>Metazoa</taxon>
        <taxon>Ecdysozoa</taxon>
        <taxon>Nematoda</taxon>
        <taxon>Chromadorea</taxon>
        <taxon>Rhabditida</taxon>
        <taxon>Tylenchina</taxon>
        <taxon>Panagrolaimomorpha</taxon>
        <taxon>Panagrolaimoidea</taxon>
        <taxon>Panagrolaimidae</taxon>
        <taxon>Panagrellus</taxon>
    </lineage>
</organism>
<feature type="compositionally biased region" description="Gly residues" evidence="1">
    <location>
        <begin position="45"/>
        <end position="62"/>
    </location>
</feature>
<feature type="region of interest" description="Disordered" evidence="1">
    <location>
        <begin position="1"/>
        <end position="76"/>
    </location>
</feature>
<feature type="domain" description="Piwi" evidence="2">
    <location>
        <begin position="615"/>
        <end position="903"/>
    </location>
</feature>
<dbReference type="AlphaFoldDB" id="A0A7E4UMP6"/>
<dbReference type="InterPro" id="IPR012337">
    <property type="entry name" value="RNaseH-like_sf"/>
</dbReference>
<dbReference type="Gene3D" id="2.170.260.10">
    <property type="entry name" value="paz domain"/>
    <property type="match status" value="1"/>
</dbReference>
<evidence type="ECO:0000256" key="1">
    <source>
        <dbReference type="SAM" id="MobiDB-lite"/>
    </source>
</evidence>
<keyword evidence="3" id="KW-1185">Reference proteome</keyword>
<accession>A0A7E4UMP6</accession>
<dbReference type="SUPFAM" id="SSF101690">
    <property type="entry name" value="PAZ domain"/>
    <property type="match status" value="1"/>
</dbReference>
<feature type="compositionally biased region" description="Gly residues" evidence="1">
    <location>
        <begin position="1"/>
        <end position="22"/>
    </location>
</feature>
<dbReference type="InterPro" id="IPR003165">
    <property type="entry name" value="Piwi"/>
</dbReference>
<evidence type="ECO:0000259" key="2">
    <source>
        <dbReference type="PROSITE" id="PS50822"/>
    </source>
</evidence>
<reference evidence="4" key="2">
    <citation type="submission" date="2020-10" db="UniProtKB">
        <authorList>
            <consortium name="WormBaseParasite"/>
        </authorList>
    </citation>
    <scope>IDENTIFICATION</scope>
</reference>
<dbReference type="GO" id="GO:0003676">
    <property type="term" value="F:nucleic acid binding"/>
    <property type="evidence" value="ECO:0007669"/>
    <property type="project" value="InterPro"/>
</dbReference>
<dbReference type="Pfam" id="PF02171">
    <property type="entry name" value="Piwi"/>
    <property type="match status" value="1"/>
</dbReference>
<dbReference type="WBParaSite" id="Pan_g10279.t1">
    <property type="protein sequence ID" value="Pan_g10279.t1"/>
    <property type="gene ID" value="Pan_g10279"/>
</dbReference>
<dbReference type="Gene3D" id="3.40.50.2300">
    <property type="match status" value="1"/>
</dbReference>
<dbReference type="Proteomes" id="UP000492821">
    <property type="component" value="Unassembled WGS sequence"/>
</dbReference>